<evidence type="ECO:0000313" key="7">
    <source>
        <dbReference type="Proteomes" id="UP000597989"/>
    </source>
</evidence>
<reference evidence="6" key="3">
    <citation type="submission" date="2020-09" db="EMBL/GenBank/DDBJ databases">
        <authorList>
            <person name="Sun Q."/>
            <person name="Zhou Y."/>
        </authorList>
    </citation>
    <scope>NUCLEOTIDE SEQUENCE</scope>
    <source>
        <strain evidence="6">CGMCC 4.7206</strain>
    </source>
</reference>
<accession>A0A917JV31</accession>
<dbReference type="Pfam" id="PF07729">
    <property type="entry name" value="FCD"/>
    <property type="match status" value="1"/>
</dbReference>
<evidence type="ECO:0000313" key="6">
    <source>
        <dbReference type="EMBL" id="GGI88250.1"/>
    </source>
</evidence>
<dbReference type="Gene3D" id="1.20.120.530">
    <property type="entry name" value="GntR ligand-binding domain-like"/>
    <property type="match status" value="1"/>
</dbReference>
<dbReference type="GO" id="GO:0003677">
    <property type="term" value="F:DNA binding"/>
    <property type="evidence" value="ECO:0007669"/>
    <property type="project" value="UniProtKB-KW"/>
</dbReference>
<dbReference type="InterPro" id="IPR011711">
    <property type="entry name" value="GntR_C"/>
</dbReference>
<keyword evidence="1" id="KW-0805">Transcription regulation</keyword>
<feature type="domain" description="GntR C-terminal" evidence="4">
    <location>
        <begin position="2"/>
        <end position="65"/>
    </location>
</feature>
<reference evidence="5 8" key="2">
    <citation type="journal article" date="2019" name="Int. J. Syst. Evol. Microbiol.">
        <title>The Global Catalogue of Microorganisms (GCM) 10K type strain sequencing project: providing services to taxonomists for standard genome sequencing and annotation.</title>
        <authorList>
            <consortium name="The Broad Institute Genomics Platform"/>
            <consortium name="The Broad Institute Genome Sequencing Center for Infectious Disease"/>
            <person name="Wu L."/>
            <person name="Ma J."/>
        </authorList>
    </citation>
    <scope>NUCLEOTIDE SEQUENCE [LARGE SCALE GENOMIC DNA]</scope>
    <source>
        <strain evidence="5 8">JCM 10664</strain>
    </source>
</reference>
<dbReference type="SUPFAM" id="SSF48008">
    <property type="entry name" value="GntR ligand-binding domain-like"/>
    <property type="match status" value="1"/>
</dbReference>
<protein>
    <recommendedName>
        <fullName evidence="4">GntR C-terminal domain-containing protein</fullName>
    </recommendedName>
</protein>
<dbReference type="AlphaFoldDB" id="A0A917JV31"/>
<evidence type="ECO:0000256" key="2">
    <source>
        <dbReference type="ARBA" id="ARBA00023125"/>
    </source>
</evidence>
<proteinExistence type="predicted"/>
<dbReference type="Proteomes" id="UP000597989">
    <property type="component" value="Unassembled WGS sequence"/>
</dbReference>
<evidence type="ECO:0000259" key="4">
    <source>
        <dbReference type="Pfam" id="PF07729"/>
    </source>
</evidence>
<reference evidence="5" key="4">
    <citation type="submission" date="2023-12" db="EMBL/GenBank/DDBJ databases">
        <authorList>
            <person name="Sun Q."/>
            <person name="Inoue M."/>
        </authorList>
    </citation>
    <scope>NUCLEOTIDE SEQUENCE</scope>
    <source>
        <strain evidence="5">JCM 10664</strain>
    </source>
</reference>
<evidence type="ECO:0000256" key="3">
    <source>
        <dbReference type="ARBA" id="ARBA00023163"/>
    </source>
</evidence>
<evidence type="ECO:0000313" key="5">
    <source>
        <dbReference type="EMBL" id="GAA0503269.1"/>
    </source>
</evidence>
<organism evidence="6 7">
    <name type="scientific">Saccharopolyspora thermophila</name>
    <dbReference type="NCBI Taxonomy" id="89367"/>
    <lineage>
        <taxon>Bacteria</taxon>
        <taxon>Bacillati</taxon>
        <taxon>Actinomycetota</taxon>
        <taxon>Actinomycetes</taxon>
        <taxon>Pseudonocardiales</taxon>
        <taxon>Pseudonocardiaceae</taxon>
        <taxon>Saccharopolyspora</taxon>
    </lineage>
</organism>
<reference evidence="6 7" key="1">
    <citation type="journal article" date="2014" name="Int. J. Syst. Evol. Microbiol.">
        <title>Complete genome sequence of Corynebacterium casei LMG S-19264T (=DSM 44701T), isolated from a smear-ripened cheese.</title>
        <authorList>
            <consortium name="US DOE Joint Genome Institute (JGI-PGF)"/>
            <person name="Walter F."/>
            <person name="Albersmeier A."/>
            <person name="Kalinowski J."/>
            <person name="Ruckert C."/>
        </authorList>
    </citation>
    <scope>NUCLEOTIDE SEQUENCE [LARGE SCALE GENOMIC DNA]</scope>
    <source>
        <strain evidence="6 7">CGMCC 4.7206</strain>
    </source>
</reference>
<dbReference type="EMBL" id="BMMT01000008">
    <property type="protein sequence ID" value="GGI88250.1"/>
    <property type="molecule type" value="Genomic_DNA"/>
</dbReference>
<dbReference type="EMBL" id="BAAAHC010000001">
    <property type="protein sequence ID" value="GAA0503269.1"/>
    <property type="molecule type" value="Genomic_DNA"/>
</dbReference>
<dbReference type="Proteomes" id="UP001500220">
    <property type="component" value="Unassembled WGS sequence"/>
</dbReference>
<dbReference type="InterPro" id="IPR008920">
    <property type="entry name" value="TF_FadR/GntR_C"/>
</dbReference>
<name>A0A917JV31_9PSEU</name>
<keyword evidence="3" id="KW-0804">Transcription</keyword>
<comment type="caution">
    <text evidence="6">The sequence shown here is derived from an EMBL/GenBank/DDBJ whole genome shotgun (WGS) entry which is preliminary data.</text>
</comment>
<evidence type="ECO:0000313" key="8">
    <source>
        <dbReference type="Proteomes" id="UP001500220"/>
    </source>
</evidence>
<evidence type="ECO:0000256" key="1">
    <source>
        <dbReference type="ARBA" id="ARBA00023015"/>
    </source>
</evidence>
<sequence length="82" mass="8960">MQATGNTIIPLMFEPFGRLLVKGRRETAAVGEIRANALEQHTRILHALESGDPAQARQAMAAHLAQTADDLRTHVIAKHPVE</sequence>
<keyword evidence="8" id="KW-1185">Reference proteome</keyword>
<keyword evidence="2" id="KW-0238">DNA-binding</keyword>
<gene>
    <name evidence="5" type="ORF">GCM10009545_01130</name>
    <name evidence="6" type="ORF">GCM10011581_26710</name>
</gene>